<dbReference type="InterPro" id="IPR051327">
    <property type="entry name" value="MATE_MepA_subfamily"/>
</dbReference>
<organism evidence="9 10">
    <name type="scientific">Aduncisulcus paluster</name>
    <dbReference type="NCBI Taxonomy" id="2918883"/>
    <lineage>
        <taxon>Eukaryota</taxon>
        <taxon>Metamonada</taxon>
        <taxon>Carpediemonas-like organisms</taxon>
        <taxon>Aduncisulcus</taxon>
    </lineage>
</organism>
<dbReference type="EMBL" id="BQXS01012411">
    <property type="protein sequence ID" value="GKT22561.1"/>
    <property type="molecule type" value="Genomic_DNA"/>
</dbReference>
<keyword evidence="5 8" id="KW-0812">Transmembrane</keyword>
<evidence type="ECO:0000256" key="5">
    <source>
        <dbReference type="ARBA" id="ARBA00022692"/>
    </source>
</evidence>
<name>A0ABQ5K1R0_9EUKA</name>
<evidence type="ECO:0000256" key="1">
    <source>
        <dbReference type="ARBA" id="ARBA00004651"/>
    </source>
</evidence>
<evidence type="ECO:0000256" key="6">
    <source>
        <dbReference type="ARBA" id="ARBA00022989"/>
    </source>
</evidence>
<evidence type="ECO:0000256" key="7">
    <source>
        <dbReference type="ARBA" id="ARBA00023136"/>
    </source>
</evidence>
<keyword evidence="10" id="KW-1185">Reference proteome</keyword>
<comment type="subcellular location">
    <subcellularLocation>
        <location evidence="1">Cell membrane</location>
        <topology evidence="1">Multi-pass membrane protein</topology>
    </subcellularLocation>
</comment>
<keyword evidence="7 8" id="KW-0472">Membrane</keyword>
<feature type="transmembrane region" description="Helical" evidence="8">
    <location>
        <begin position="21"/>
        <end position="48"/>
    </location>
</feature>
<feature type="transmembrane region" description="Helical" evidence="8">
    <location>
        <begin position="152"/>
        <end position="173"/>
    </location>
</feature>
<feature type="transmembrane region" description="Helical" evidence="8">
    <location>
        <begin position="68"/>
        <end position="98"/>
    </location>
</feature>
<protein>
    <submittedName>
        <fullName evidence="9">Multi antimicrobial extrusion protein like protein</fullName>
    </submittedName>
</protein>
<keyword evidence="6 8" id="KW-1133">Transmembrane helix</keyword>
<feature type="transmembrane region" description="Helical" evidence="8">
    <location>
        <begin position="341"/>
        <end position="362"/>
    </location>
</feature>
<dbReference type="PANTHER" id="PTHR43823:SF3">
    <property type="entry name" value="MULTIDRUG EXPORT PROTEIN MEPA"/>
    <property type="match status" value="1"/>
</dbReference>
<accession>A0ABQ5K1R0</accession>
<dbReference type="Pfam" id="PF01554">
    <property type="entry name" value="MatE"/>
    <property type="match status" value="2"/>
</dbReference>
<evidence type="ECO:0000256" key="2">
    <source>
        <dbReference type="ARBA" id="ARBA00010199"/>
    </source>
</evidence>
<dbReference type="InterPro" id="IPR002528">
    <property type="entry name" value="MATE_fam"/>
</dbReference>
<proteinExistence type="inferred from homology"/>
<feature type="transmembrane region" description="Helical" evidence="8">
    <location>
        <begin position="178"/>
        <end position="196"/>
    </location>
</feature>
<reference evidence="9" key="1">
    <citation type="submission" date="2022-03" db="EMBL/GenBank/DDBJ databases">
        <title>Draft genome sequence of Aduncisulcus paluster, a free-living microaerophilic Fornicata.</title>
        <authorList>
            <person name="Yuyama I."/>
            <person name="Kume K."/>
            <person name="Tamura T."/>
            <person name="Inagaki Y."/>
            <person name="Hashimoto T."/>
        </authorList>
    </citation>
    <scope>NUCLEOTIDE SEQUENCE</scope>
    <source>
        <strain evidence="9">NY0171</strain>
    </source>
</reference>
<comment type="caution">
    <text evidence="9">The sequence shown here is derived from an EMBL/GenBank/DDBJ whole genome shotgun (WGS) entry which is preliminary data.</text>
</comment>
<feature type="transmembrane region" description="Helical" evidence="8">
    <location>
        <begin position="443"/>
        <end position="462"/>
    </location>
</feature>
<dbReference type="PANTHER" id="PTHR43823">
    <property type="entry name" value="SPORULATION PROTEIN YKVU"/>
    <property type="match status" value="1"/>
</dbReference>
<evidence type="ECO:0000256" key="8">
    <source>
        <dbReference type="SAM" id="Phobius"/>
    </source>
</evidence>
<evidence type="ECO:0000313" key="9">
    <source>
        <dbReference type="EMBL" id="GKT22561.1"/>
    </source>
</evidence>
<feature type="transmembrane region" description="Helical" evidence="8">
    <location>
        <begin position="208"/>
        <end position="231"/>
    </location>
</feature>
<dbReference type="InterPro" id="IPR048279">
    <property type="entry name" value="MdtK-like"/>
</dbReference>
<feature type="transmembrane region" description="Helical" evidence="8">
    <location>
        <begin position="411"/>
        <end position="431"/>
    </location>
</feature>
<gene>
    <name evidence="9" type="ORF">ADUPG1_012156</name>
</gene>
<feature type="transmembrane region" description="Helical" evidence="8">
    <location>
        <begin position="382"/>
        <end position="404"/>
    </location>
</feature>
<evidence type="ECO:0000256" key="3">
    <source>
        <dbReference type="ARBA" id="ARBA00022448"/>
    </source>
</evidence>
<keyword evidence="4" id="KW-1003">Cell membrane</keyword>
<comment type="similarity">
    <text evidence="2">Belongs to the multi antimicrobial extrusion (MATE) (TC 2.A.66.1) family.</text>
</comment>
<feature type="transmembrane region" description="Helical" evidence="8">
    <location>
        <begin position="110"/>
        <end position="132"/>
    </location>
</feature>
<evidence type="ECO:0000313" key="10">
    <source>
        <dbReference type="Proteomes" id="UP001057375"/>
    </source>
</evidence>
<evidence type="ECO:0000256" key="4">
    <source>
        <dbReference type="ARBA" id="ARBA00022475"/>
    </source>
</evidence>
<sequence length="486" mass="53750">MNESRVVVERDPKKKPDHIDALENASIFPLIFRLSFAAVMSEIAQMIYEMFDSAFISIYNGESVLGGVSAFLFLESLISIQIGISVGISVAAVISHALGEGNMMRAKKALLYFIVFGCLWTIAIPAIFIPLLPRILPLVGVEEFVMAETREYAIVVVAGSGFTYFVCGFSAILKAENLAITSMFITVIPAVLNFIGDPLLMRVLDLGVFGAGISTVVANFIGILVTIFLYVRSNSPIAIRLSKDVIKAPTDKDVLKTIASLAIPNYIFNCNINIGGILASNNISRYSDSDTQTMQWIAIYGSAARIGNMVFRPCKGISNSIPTILGFNIGAKNWKRSWESIWKSFISIALFSWFLAGLINVFSREIASLLSSTSTMEDTLTYISRITTIPMFFSALYMTTFGIFQSERSSFFQIYTAIIGWFGMITSIFLIPHLVGSVDGFRYVLLSVHSINITGAVILAPWKIKKYIKLKNDEEKKEEEEVEQKV</sequence>
<dbReference type="Proteomes" id="UP001057375">
    <property type="component" value="Unassembled WGS sequence"/>
</dbReference>
<keyword evidence="3" id="KW-0813">Transport</keyword>
<dbReference type="PIRSF" id="PIRSF006603">
    <property type="entry name" value="DinF"/>
    <property type="match status" value="1"/>
</dbReference>